<keyword evidence="2" id="KW-0449">Lipoprotein</keyword>
<dbReference type="EMBL" id="BAABDQ010000024">
    <property type="protein sequence ID" value="GAA3587803.1"/>
    <property type="molecule type" value="Genomic_DNA"/>
</dbReference>
<reference evidence="3" key="1">
    <citation type="journal article" date="2019" name="Int. J. Syst. Evol. Microbiol.">
        <title>The Global Catalogue of Microorganisms (GCM) 10K type strain sequencing project: providing services to taxonomists for standard genome sequencing and annotation.</title>
        <authorList>
            <consortium name="The Broad Institute Genomics Platform"/>
            <consortium name="The Broad Institute Genome Sequencing Center for Infectious Disease"/>
            <person name="Wu L."/>
            <person name="Ma J."/>
        </authorList>
    </citation>
    <scope>NUCLEOTIDE SEQUENCE [LARGE SCALE GENOMIC DNA]</scope>
    <source>
        <strain evidence="3">JCM 17326</strain>
    </source>
</reference>
<feature type="domain" description="GerMN" evidence="1">
    <location>
        <begin position="57"/>
        <end position="147"/>
    </location>
</feature>
<dbReference type="Proteomes" id="UP001500630">
    <property type="component" value="Unassembled WGS sequence"/>
</dbReference>
<accession>A0ABP6YSU6</accession>
<dbReference type="PROSITE" id="PS51257">
    <property type="entry name" value="PROKAR_LIPOPROTEIN"/>
    <property type="match status" value="1"/>
</dbReference>
<evidence type="ECO:0000259" key="1">
    <source>
        <dbReference type="Pfam" id="PF10646"/>
    </source>
</evidence>
<gene>
    <name evidence="2" type="ORF">GCM10022419_082590</name>
</gene>
<organism evidence="2 3">
    <name type="scientific">Nonomuraea rosea</name>
    <dbReference type="NCBI Taxonomy" id="638574"/>
    <lineage>
        <taxon>Bacteria</taxon>
        <taxon>Bacillati</taxon>
        <taxon>Actinomycetota</taxon>
        <taxon>Actinomycetes</taxon>
        <taxon>Streptosporangiales</taxon>
        <taxon>Streptosporangiaceae</taxon>
        <taxon>Nonomuraea</taxon>
    </lineage>
</organism>
<protein>
    <submittedName>
        <fullName evidence="2">Lipoprotein</fullName>
    </submittedName>
</protein>
<name>A0ABP6YSU6_9ACTN</name>
<evidence type="ECO:0000313" key="3">
    <source>
        <dbReference type="Proteomes" id="UP001500630"/>
    </source>
</evidence>
<evidence type="ECO:0000313" key="2">
    <source>
        <dbReference type="EMBL" id="GAA3587803.1"/>
    </source>
</evidence>
<comment type="caution">
    <text evidence="2">The sequence shown here is derived from an EMBL/GenBank/DDBJ whole genome shotgun (WGS) entry which is preliminary data.</text>
</comment>
<proteinExistence type="predicted"/>
<sequence>MPKSESEHTPGALCRVTAVLVAAATLAGCGITDTDARPAGQPVQGGLTQSSGSLLRVYFVTPEGTWPVSRPAASGDRLQQAMAALLAGPTAAERARGLNTRLPPATRPIRARTAEGRVELRLPWLVRDLPPVAVSQLVCTAAAAPGAGRAPVIEVFEPGMTGEPWPVRCDESGSATPAEKGGFS</sequence>
<keyword evidence="3" id="KW-1185">Reference proteome</keyword>
<dbReference type="InterPro" id="IPR019606">
    <property type="entry name" value="GerMN"/>
</dbReference>
<dbReference type="Pfam" id="PF10646">
    <property type="entry name" value="Germane"/>
    <property type="match status" value="1"/>
</dbReference>